<accession>A0A0K1QEK5</accession>
<dbReference type="Proteomes" id="UP000064967">
    <property type="component" value="Chromosome"/>
</dbReference>
<evidence type="ECO:0000313" key="1">
    <source>
        <dbReference type="EMBL" id="AKV04189.1"/>
    </source>
</evidence>
<dbReference type="EMBL" id="CP012333">
    <property type="protein sequence ID" value="AKV04189.1"/>
    <property type="molecule type" value="Genomic_DNA"/>
</dbReference>
<reference evidence="1 2" key="1">
    <citation type="submission" date="2015-08" db="EMBL/GenBank/DDBJ databases">
        <authorList>
            <person name="Babu N.S."/>
            <person name="Beckwith C.J."/>
            <person name="Beseler K.G."/>
            <person name="Brison A."/>
            <person name="Carone J.V."/>
            <person name="Caskin T.P."/>
            <person name="Diamond M."/>
            <person name="Durham M.E."/>
            <person name="Foxe J.M."/>
            <person name="Go M."/>
            <person name="Henderson B.A."/>
            <person name="Jones I.B."/>
            <person name="McGettigan J.A."/>
            <person name="Micheletti S.J."/>
            <person name="Nasrallah M.E."/>
            <person name="Ortiz D."/>
            <person name="Piller C.R."/>
            <person name="Privatt S.R."/>
            <person name="Schneider S.L."/>
            <person name="Sharp S."/>
            <person name="Smith T.C."/>
            <person name="Stanton J.D."/>
            <person name="Ullery H.E."/>
            <person name="Wilson R.J."/>
            <person name="Serrano M.G."/>
            <person name="Buck G."/>
            <person name="Lee V."/>
            <person name="Wang Y."/>
            <person name="Carvalho R."/>
            <person name="Voegtly L."/>
            <person name="Shi R."/>
            <person name="Duckworth R."/>
            <person name="Johnson A."/>
            <person name="Loviza R."/>
            <person name="Walstead R."/>
            <person name="Shah Z."/>
            <person name="Kiflezghi M."/>
            <person name="Wade K."/>
            <person name="Ball S.L."/>
            <person name="Bradley K.W."/>
            <person name="Asai D.J."/>
            <person name="Bowman C.A."/>
            <person name="Russell D.A."/>
            <person name="Pope W.H."/>
            <person name="Jacobs-Sera D."/>
            <person name="Hendrix R.W."/>
            <person name="Hatfull G.F."/>
        </authorList>
    </citation>
    <scope>NUCLEOTIDE SEQUENCE [LARGE SCALE GENOMIC DNA]</scope>
    <source>
        <strain evidence="1 2">DSM 27648</strain>
    </source>
</reference>
<sequence>MHGARIRPPETSPAQAFPRVSITRQLSAIRHAALGSDRVLPVAMSEGVAEEMFAKG</sequence>
<organism evidence="1 2">
    <name type="scientific">Labilithrix luteola</name>
    <dbReference type="NCBI Taxonomy" id="1391654"/>
    <lineage>
        <taxon>Bacteria</taxon>
        <taxon>Pseudomonadati</taxon>
        <taxon>Myxococcota</taxon>
        <taxon>Polyangia</taxon>
        <taxon>Polyangiales</taxon>
        <taxon>Labilitrichaceae</taxon>
        <taxon>Labilithrix</taxon>
    </lineage>
</organism>
<keyword evidence="2" id="KW-1185">Reference proteome</keyword>
<name>A0A0K1QEK5_9BACT</name>
<dbReference type="AlphaFoldDB" id="A0A0K1QEK5"/>
<protein>
    <submittedName>
        <fullName evidence="1">Uncharacterized protein</fullName>
    </submittedName>
</protein>
<dbReference type="KEGG" id="llu:AKJ09_10852"/>
<gene>
    <name evidence="1" type="ORF">AKJ09_10852</name>
</gene>
<evidence type="ECO:0000313" key="2">
    <source>
        <dbReference type="Proteomes" id="UP000064967"/>
    </source>
</evidence>
<proteinExistence type="predicted"/>